<sequence length="63" mass="7143">MSPVHLRNLGPQGTIQRTEKASPGPEYKEEDTFDTVVDGKTLREIIHTLPFNFKFNGNLKAEE</sequence>
<name>A0A9Q3JUF6_9BASI</name>
<dbReference type="AlphaFoldDB" id="A0A9Q3JUF6"/>
<evidence type="ECO:0000313" key="3">
    <source>
        <dbReference type="Proteomes" id="UP000765509"/>
    </source>
</evidence>
<dbReference type="Proteomes" id="UP000765509">
    <property type="component" value="Unassembled WGS sequence"/>
</dbReference>
<evidence type="ECO:0000256" key="1">
    <source>
        <dbReference type="SAM" id="MobiDB-lite"/>
    </source>
</evidence>
<evidence type="ECO:0000313" key="2">
    <source>
        <dbReference type="EMBL" id="MBW0568546.1"/>
    </source>
</evidence>
<reference evidence="2" key="1">
    <citation type="submission" date="2021-03" db="EMBL/GenBank/DDBJ databases">
        <title>Draft genome sequence of rust myrtle Austropuccinia psidii MF-1, a brazilian biotype.</title>
        <authorList>
            <person name="Quecine M.C."/>
            <person name="Pachon D.M.R."/>
            <person name="Bonatelli M.L."/>
            <person name="Correr F.H."/>
            <person name="Franceschini L.M."/>
            <person name="Leite T.F."/>
            <person name="Margarido G.R.A."/>
            <person name="Almeida C.A."/>
            <person name="Ferrarezi J.A."/>
            <person name="Labate C.A."/>
        </authorList>
    </citation>
    <scope>NUCLEOTIDE SEQUENCE</scope>
    <source>
        <strain evidence="2">MF-1</strain>
    </source>
</reference>
<keyword evidence="3" id="KW-1185">Reference proteome</keyword>
<accession>A0A9Q3JUF6</accession>
<feature type="region of interest" description="Disordered" evidence="1">
    <location>
        <begin position="1"/>
        <end position="32"/>
    </location>
</feature>
<comment type="caution">
    <text evidence="2">The sequence shown here is derived from an EMBL/GenBank/DDBJ whole genome shotgun (WGS) entry which is preliminary data.</text>
</comment>
<protein>
    <submittedName>
        <fullName evidence="2">Uncharacterized protein</fullName>
    </submittedName>
</protein>
<dbReference type="EMBL" id="AVOT02082846">
    <property type="protein sequence ID" value="MBW0568546.1"/>
    <property type="molecule type" value="Genomic_DNA"/>
</dbReference>
<gene>
    <name evidence="2" type="ORF">O181_108261</name>
</gene>
<organism evidence="2 3">
    <name type="scientific">Austropuccinia psidii MF-1</name>
    <dbReference type="NCBI Taxonomy" id="1389203"/>
    <lineage>
        <taxon>Eukaryota</taxon>
        <taxon>Fungi</taxon>
        <taxon>Dikarya</taxon>
        <taxon>Basidiomycota</taxon>
        <taxon>Pucciniomycotina</taxon>
        <taxon>Pucciniomycetes</taxon>
        <taxon>Pucciniales</taxon>
        <taxon>Sphaerophragmiaceae</taxon>
        <taxon>Austropuccinia</taxon>
    </lineage>
</organism>
<proteinExistence type="predicted"/>
<feature type="non-terminal residue" evidence="2">
    <location>
        <position position="63"/>
    </location>
</feature>